<dbReference type="EMBL" id="WKPI01000007">
    <property type="protein sequence ID" value="MSC32693.1"/>
    <property type="molecule type" value="Genomic_DNA"/>
</dbReference>
<evidence type="ECO:0000256" key="7">
    <source>
        <dbReference type="PIRSR" id="PIRSR005096-2"/>
    </source>
</evidence>
<keyword evidence="3 5" id="KW-0413">Isomerase</keyword>
<dbReference type="EMBL" id="WKPJ01000003">
    <property type="protein sequence ID" value="MSA88354.1"/>
    <property type="molecule type" value="Genomic_DNA"/>
</dbReference>
<dbReference type="OrthoDB" id="9779408at2"/>
<accession>A0A6N7S3D5</accession>
<dbReference type="InterPro" id="IPR008183">
    <property type="entry name" value="Aldose_1/G6P_1-epimerase"/>
</dbReference>
<dbReference type="AlphaFoldDB" id="A0A6N7S3D5"/>
<dbReference type="Proteomes" id="UP000480929">
    <property type="component" value="Unassembled WGS sequence"/>
</dbReference>
<dbReference type="UniPathway" id="UPA00242"/>
<keyword evidence="4 5" id="KW-0119">Carbohydrate metabolism</keyword>
<dbReference type="InterPro" id="IPR047215">
    <property type="entry name" value="Galactose_mutarotase-like"/>
</dbReference>
<protein>
    <recommendedName>
        <fullName evidence="5">Aldose 1-epimerase</fullName>
        <ecNumber evidence="5">5.1.3.3</ecNumber>
    </recommendedName>
</protein>
<evidence type="ECO:0000256" key="4">
    <source>
        <dbReference type="ARBA" id="ARBA00023277"/>
    </source>
</evidence>
<dbReference type="InterPro" id="IPR014718">
    <property type="entry name" value="GH-type_carb-bd"/>
</dbReference>
<name>A0A6N7S3D5_9FIRM</name>
<comment type="catalytic activity">
    <reaction evidence="5">
        <text>alpha-D-glucose = beta-D-glucose</text>
        <dbReference type="Rhea" id="RHEA:10264"/>
        <dbReference type="ChEBI" id="CHEBI:15903"/>
        <dbReference type="ChEBI" id="CHEBI:17925"/>
        <dbReference type="EC" id="5.1.3.3"/>
    </reaction>
</comment>
<dbReference type="GO" id="GO:0004034">
    <property type="term" value="F:aldose 1-epimerase activity"/>
    <property type="evidence" value="ECO:0007669"/>
    <property type="project" value="UniProtKB-EC"/>
</dbReference>
<evidence type="ECO:0000256" key="6">
    <source>
        <dbReference type="PIRSR" id="PIRSR005096-1"/>
    </source>
</evidence>
<comment type="pathway">
    <text evidence="1 5">Carbohydrate metabolism; hexose metabolism.</text>
</comment>
<gene>
    <name evidence="10" type="ORF">GKD88_06130</name>
    <name evidence="9" type="ORF">GKE08_03345</name>
</gene>
<evidence type="ECO:0000256" key="5">
    <source>
        <dbReference type="PIRNR" id="PIRNR005096"/>
    </source>
</evidence>
<dbReference type="GO" id="GO:0033499">
    <property type="term" value="P:galactose catabolic process via UDP-galactose, Leloir pathway"/>
    <property type="evidence" value="ECO:0007669"/>
    <property type="project" value="TreeGrafter"/>
</dbReference>
<evidence type="ECO:0000313" key="9">
    <source>
        <dbReference type="EMBL" id="MSA88354.1"/>
    </source>
</evidence>
<sequence length="339" mass="37422">MKQGYFGTLQDGRSTQWLEIENEKLRVRVSDYGATLVSLWLKDAQIDAVLGFDEVSGYQQSVKYMGAMIGRVANRIKDGQFTLDGHVYSLCRNDKGNTLHGGQEGFDAKLWTVSEQREDSLTLRLCSPAGEEGFPAEVTVTVTYALAGPRLSITTRAESTAATPISLTNHAYFTLSGPTPSLAEHWIQVDADEIGLLDPNGCTRPETMEVEGTVFDLRESKRIADVLKQHHSQLEIAGGLDHNYVLNGIGFRPVASLRQGGLTMRVLTDMPDMHVYTANFLNSNCGRGGAQYTPHCAVCFETQYYPNSVNDPSKISCILHPGETMEHCTAFEFDQEEQA</sequence>
<dbReference type="NCBIfam" id="NF008277">
    <property type="entry name" value="PRK11055.1"/>
    <property type="match status" value="1"/>
</dbReference>
<dbReference type="CDD" id="cd09019">
    <property type="entry name" value="galactose_mutarotase_like"/>
    <property type="match status" value="1"/>
</dbReference>
<feature type="binding site" evidence="8">
    <location>
        <begin position="170"/>
        <end position="172"/>
    </location>
    <ligand>
        <name>beta-D-galactose</name>
        <dbReference type="ChEBI" id="CHEBI:27667"/>
    </ligand>
</feature>
<feature type="active site" description="Proton acceptor" evidence="6">
    <location>
        <position position="301"/>
    </location>
</feature>
<dbReference type="InterPro" id="IPR015443">
    <property type="entry name" value="Aldose_1-epimerase"/>
</dbReference>
<dbReference type="PANTHER" id="PTHR10091:SF0">
    <property type="entry name" value="GALACTOSE MUTAROTASE"/>
    <property type="match status" value="1"/>
</dbReference>
<dbReference type="EC" id="5.1.3.3" evidence="5"/>
<evidence type="ECO:0000256" key="2">
    <source>
        <dbReference type="ARBA" id="ARBA00006206"/>
    </source>
</evidence>
<dbReference type="RefSeq" id="WP_154237943.1">
    <property type="nucleotide sequence ID" value="NZ_CALJPI010000311.1"/>
</dbReference>
<evidence type="ECO:0000256" key="3">
    <source>
        <dbReference type="ARBA" id="ARBA00023235"/>
    </source>
</evidence>
<comment type="caution">
    <text evidence="9">The sequence shown here is derived from an EMBL/GenBank/DDBJ whole genome shotgun (WGS) entry which is preliminary data.</text>
</comment>
<dbReference type="Proteomes" id="UP000433575">
    <property type="component" value="Unassembled WGS sequence"/>
</dbReference>
<dbReference type="Pfam" id="PF01263">
    <property type="entry name" value="Aldose_epim"/>
    <property type="match status" value="1"/>
</dbReference>
<dbReference type="Gene3D" id="2.70.98.10">
    <property type="match status" value="1"/>
</dbReference>
<reference evidence="11 12" key="1">
    <citation type="journal article" date="2019" name="Nat. Med.">
        <title>A library of human gut bacterial isolates paired with longitudinal multiomics data enables mechanistic microbiome research.</title>
        <authorList>
            <person name="Poyet M."/>
            <person name="Groussin M."/>
            <person name="Gibbons S.M."/>
            <person name="Avila-Pacheco J."/>
            <person name="Jiang X."/>
            <person name="Kearney S.M."/>
            <person name="Perrotta A.R."/>
            <person name="Berdy B."/>
            <person name="Zhao S."/>
            <person name="Lieberman T.D."/>
            <person name="Swanson P.K."/>
            <person name="Smith M."/>
            <person name="Roesemann S."/>
            <person name="Alexander J.E."/>
            <person name="Rich S.A."/>
            <person name="Livny J."/>
            <person name="Vlamakis H."/>
            <person name="Clish C."/>
            <person name="Bullock K."/>
            <person name="Deik A."/>
            <person name="Scott J."/>
            <person name="Pierce K.A."/>
            <person name="Xavier R.J."/>
            <person name="Alm E.J."/>
        </authorList>
    </citation>
    <scope>NUCLEOTIDE SEQUENCE [LARGE SCALE GENOMIC DNA]</scope>
    <source>
        <strain evidence="9 11">BIOML-A4</strain>
        <strain evidence="10 12">BIOML-A5</strain>
    </source>
</reference>
<evidence type="ECO:0000256" key="1">
    <source>
        <dbReference type="ARBA" id="ARBA00005028"/>
    </source>
</evidence>
<organism evidence="9 11">
    <name type="scientific">Holdemania massiliensis</name>
    <dbReference type="NCBI Taxonomy" id="1468449"/>
    <lineage>
        <taxon>Bacteria</taxon>
        <taxon>Bacillati</taxon>
        <taxon>Bacillota</taxon>
        <taxon>Erysipelotrichia</taxon>
        <taxon>Erysipelotrichales</taxon>
        <taxon>Erysipelotrichaceae</taxon>
        <taxon>Holdemania</taxon>
    </lineage>
</organism>
<dbReference type="GO" id="GO:0006006">
    <property type="term" value="P:glucose metabolic process"/>
    <property type="evidence" value="ECO:0007669"/>
    <property type="project" value="TreeGrafter"/>
</dbReference>
<evidence type="ECO:0000313" key="12">
    <source>
        <dbReference type="Proteomes" id="UP000480929"/>
    </source>
</evidence>
<feature type="binding site" evidence="7">
    <location>
        <position position="241"/>
    </location>
    <ligand>
        <name>beta-D-galactose</name>
        <dbReference type="ChEBI" id="CHEBI:27667"/>
    </ligand>
</feature>
<comment type="similarity">
    <text evidence="2 5">Belongs to the aldose epimerase family.</text>
</comment>
<dbReference type="InterPro" id="IPR011013">
    <property type="entry name" value="Gal_mutarotase_sf_dom"/>
</dbReference>
<feature type="active site" description="Proton donor" evidence="6">
    <location>
        <position position="170"/>
    </location>
</feature>
<dbReference type="PIRSF" id="PIRSF005096">
    <property type="entry name" value="GALM"/>
    <property type="match status" value="1"/>
</dbReference>
<dbReference type="GO" id="GO:0030246">
    <property type="term" value="F:carbohydrate binding"/>
    <property type="evidence" value="ECO:0007669"/>
    <property type="project" value="InterPro"/>
</dbReference>
<evidence type="ECO:0000313" key="11">
    <source>
        <dbReference type="Proteomes" id="UP000433575"/>
    </source>
</evidence>
<keyword evidence="12" id="KW-1185">Reference proteome</keyword>
<dbReference type="SUPFAM" id="SSF74650">
    <property type="entry name" value="Galactose mutarotase-like"/>
    <property type="match status" value="1"/>
</dbReference>
<evidence type="ECO:0000313" key="10">
    <source>
        <dbReference type="EMBL" id="MSC32693.1"/>
    </source>
</evidence>
<feature type="binding site" evidence="8">
    <location>
        <begin position="74"/>
        <end position="75"/>
    </location>
    <ligand>
        <name>beta-D-galactose</name>
        <dbReference type="ChEBI" id="CHEBI:27667"/>
    </ligand>
</feature>
<dbReference type="PANTHER" id="PTHR10091">
    <property type="entry name" value="ALDOSE-1-EPIMERASE"/>
    <property type="match status" value="1"/>
</dbReference>
<proteinExistence type="inferred from homology"/>
<evidence type="ECO:0000256" key="8">
    <source>
        <dbReference type="PIRSR" id="PIRSR005096-3"/>
    </source>
</evidence>